<gene>
    <name evidence="3" type="ORF">CLV41_106250</name>
</gene>
<comment type="caution">
    <text evidence="3">The sequence shown here is derived from an EMBL/GenBank/DDBJ whole genome shotgun (WGS) entry which is preliminary data.</text>
</comment>
<sequence length="142" mass="15444">MTGKILVSLDLGEPEDARQLLKTAEDLAGLRTDELHIVTVVPTYSMPIVGSYFGPGEEEKVLERALLALKTFLSENAASPEKVKGHIAHGSIYSEIMNVADKLDCDLIVIGAHRPGLSDYLLGPNAARVVRHANQSVYVVRH</sequence>
<comment type="similarity">
    <text evidence="1">Belongs to the universal stress protein A family.</text>
</comment>
<evidence type="ECO:0000313" key="4">
    <source>
        <dbReference type="Proteomes" id="UP000236959"/>
    </source>
</evidence>
<evidence type="ECO:0000259" key="2">
    <source>
        <dbReference type="Pfam" id="PF00582"/>
    </source>
</evidence>
<dbReference type="AlphaFoldDB" id="A0A2S3USH7"/>
<reference evidence="3 4" key="1">
    <citation type="submission" date="2018-01" db="EMBL/GenBank/DDBJ databases">
        <title>Genomic Encyclopedia of Archaeal and Bacterial Type Strains, Phase II (KMG-II): from individual species to whole genera.</title>
        <authorList>
            <person name="Goeker M."/>
        </authorList>
    </citation>
    <scope>NUCLEOTIDE SEQUENCE [LARGE SCALE GENOMIC DNA]</scope>
    <source>
        <strain evidence="3 4">DSM 17023</strain>
    </source>
</reference>
<accession>A0A2S3USH7</accession>
<protein>
    <submittedName>
        <fullName evidence="3">Nucleotide-binding universal stress UspA family protein</fullName>
    </submittedName>
</protein>
<name>A0A2S3USH7_9HYPH</name>
<evidence type="ECO:0000313" key="3">
    <source>
        <dbReference type="EMBL" id="POF30636.1"/>
    </source>
</evidence>
<keyword evidence="4" id="KW-1185">Reference proteome</keyword>
<dbReference type="PANTHER" id="PTHR46268">
    <property type="entry name" value="STRESS RESPONSE PROTEIN NHAX"/>
    <property type="match status" value="1"/>
</dbReference>
<dbReference type="InterPro" id="IPR006016">
    <property type="entry name" value="UspA"/>
</dbReference>
<dbReference type="CDD" id="cd00293">
    <property type="entry name" value="USP-like"/>
    <property type="match status" value="1"/>
</dbReference>
<dbReference type="SUPFAM" id="SSF52402">
    <property type="entry name" value="Adenine nucleotide alpha hydrolases-like"/>
    <property type="match status" value="1"/>
</dbReference>
<dbReference type="PANTHER" id="PTHR46268:SF6">
    <property type="entry name" value="UNIVERSAL STRESS PROTEIN UP12"/>
    <property type="match status" value="1"/>
</dbReference>
<dbReference type="OrthoDB" id="9792500at2"/>
<dbReference type="Gene3D" id="3.40.50.620">
    <property type="entry name" value="HUPs"/>
    <property type="match status" value="1"/>
</dbReference>
<dbReference type="EMBL" id="PPCN01000006">
    <property type="protein sequence ID" value="POF30636.1"/>
    <property type="molecule type" value="Genomic_DNA"/>
</dbReference>
<dbReference type="InterPro" id="IPR014729">
    <property type="entry name" value="Rossmann-like_a/b/a_fold"/>
</dbReference>
<dbReference type="Pfam" id="PF00582">
    <property type="entry name" value="Usp"/>
    <property type="match status" value="1"/>
</dbReference>
<organism evidence="3 4">
    <name type="scientific">Roseibium marinum</name>
    <dbReference type="NCBI Taxonomy" id="281252"/>
    <lineage>
        <taxon>Bacteria</taxon>
        <taxon>Pseudomonadati</taxon>
        <taxon>Pseudomonadota</taxon>
        <taxon>Alphaproteobacteria</taxon>
        <taxon>Hyphomicrobiales</taxon>
        <taxon>Stappiaceae</taxon>
        <taxon>Roseibium</taxon>
    </lineage>
</organism>
<dbReference type="RefSeq" id="WP_103223340.1">
    <property type="nucleotide sequence ID" value="NZ_PPCN01000006.1"/>
</dbReference>
<dbReference type="InterPro" id="IPR006015">
    <property type="entry name" value="Universal_stress_UspA"/>
</dbReference>
<dbReference type="Proteomes" id="UP000236959">
    <property type="component" value="Unassembled WGS sequence"/>
</dbReference>
<evidence type="ECO:0000256" key="1">
    <source>
        <dbReference type="ARBA" id="ARBA00008791"/>
    </source>
</evidence>
<proteinExistence type="inferred from homology"/>
<feature type="domain" description="UspA" evidence="2">
    <location>
        <begin position="1"/>
        <end position="141"/>
    </location>
</feature>
<dbReference type="PRINTS" id="PR01438">
    <property type="entry name" value="UNVRSLSTRESS"/>
</dbReference>